<gene>
    <name evidence="2" type="ORF">COW97_02130</name>
</gene>
<evidence type="ECO:0000313" key="2">
    <source>
        <dbReference type="EMBL" id="PIP63510.1"/>
    </source>
</evidence>
<sequence length="102" mass="11053">MDTTSTGGIIVFFVIGLTINFFAKKNIKKGKVIFIDTKTGQTVNVGGGKLSDTFPKDFPIYQGAKVVSAVSNIQQGKKNEFLVTFTIPSGQGPNDDCCDTWR</sequence>
<accession>A0A2H0C2B1</accession>
<name>A0A2H0C2B1_9BACT</name>
<organism evidence="2 3">
    <name type="scientific">Candidatus Roizmanbacteria bacterium CG22_combo_CG10-13_8_21_14_all_34_12</name>
    <dbReference type="NCBI Taxonomy" id="1974860"/>
    <lineage>
        <taxon>Bacteria</taxon>
        <taxon>Candidatus Roizmaniibacteriota</taxon>
    </lineage>
</organism>
<reference evidence="2 3" key="1">
    <citation type="submission" date="2017-09" db="EMBL/GenBank/DDBJ databases">
        <title>Depth-based differentiation of microbial function through sediment-hosted aquifers and enrichment of novel symbionts in the deep terrestrial subsurface.</title>
        <authorList>
            <person name="Probst A.J."/>
            <person name="Ladd B."/>
            <person name="Jarett J.K."/>
            <person name="Geller-Mcgrath D.E."/>
            <person name="Sieber C.M."/>
            <person name="Emerson J.B."/>
            <person name="Anantharaman K."/>
            <person name="Thomas B.C."/>
            <person name="Malmstrom R."/>
            <person name="Stieglmeier M."/>
            <person name="Klingl A."/>
            <person name="Woyke T."/>
            <person name="Ryan C.M."/>
            <person name="Banfield J.F."/>
        </authorList>
    </citation>
    <scope>NUCLEOTIDE SEQUENCE [LARGE SCALE GENOMIC DNA]</scope>
    <source>
        <strain evidence="2">CG22_combo_CG10-13_8_21_14_all_34_12</strain>
    </source>
</reference>
<keyword evidence="1" id="KW-0472">Membrane</keyword>
<keyword evidence="1" id="KW-1133">Transmembrane helix</keyword>
<proteinExistence type="predicted"/>
<evidence type="ECO:0000256" key="1">
    <source>
        <dbReference type="SAM" id="Phobius"/>
    </source>
</evidence>
<comment type="caution">
    <text evidence="2">The sequence shown here is derived from an EMBL/GenBank/DDBJ whole genome shotgun (WGS) entry which is preliminary data.</text>
</comment>
<keyword evidence="1" id="KW-0812">Transmembrane</keyword>
<evidence type="ECO:0000313" key="3">
    <source>
        <dbReference type="Proteomes" id="UP000229699"/>
    </source>
</evidence>
<dbReference type="Proteomes" id="UP000229699">
    <property type="component" value="Unassembled WGS sequence"/>
</dbReference>
<feature type="transmembrane region" description="Helical" evidence="1">
    <location>
        <begin position="6"/>
        <end position="23"/>
    </location>
</feature>
<dbReference type="AlphaFoldDB" id="A0A2H0C2B1"/>
<dbReference type="EMBL" id="PCTC01000044">
    <property type="protein sequence ID" value="PIP63510.1"/>
    <property type="molecule type" value="Genomic_DNA"/>
</dbReference>
<protein>
    <submittedName>
        <fullName evidence="2">Uncharacterized protein</fullName>
    </submittedName>
</protein>